<proteinExistence type="predicted"/>
<evidence type="ECO:0000259" key="2">
    <source>
        <dbReference type="Pfam" id="PF06580"/>
    </source>
</evidence>
<keyword evidence="1" id="KW-0472">Membrane</keyword>
<dbReference type="GO" id="GO:0016020">
    <property type="term" value="C:membrane"/>
    <property type="evidence" value="ECO:0007669"/>
    <property type="project" value="InterPro"/>
</dbReference>
<dbReference type="Pfam" id="PF06580">
    <property type="entry name" value="His_kinase"/>
    <property type="match status" value="1"/>
</dbReference>
<dbReference type="AlphaFoldDB" id="A0A937FYM2"/>
<dbReference type="InterPro" id="IPR050640">
    <property type="entry name" value="Bact_2-comp_sensor_kinase"/>
</dbReference>
<evidence type="ECO:0000256" key="1">
    <source>
        <dbReference type="SAM" id="Phobius"/>
    </source>
</evidence>
<keyword evidence="3" id="KW-0808">Transferase</keyword>
<keyword evidence="3" id="KW-0418">Kinase</keyword>
<sequence>MAKIINRLVSGYMRKFWLGFVISAIIGFIYFLYLFYSEEGYLPMITKNYSYLLASIVTANTIAVLIYQTDTLLNRGLSWQENLSARLVIGLCKNLIISIGIIILSGSILATIEFGEFDFDFLWVLYADTTIKLIIITLIAVVLHSLIYFALFSYNQYAVVHIDAAKKHRKQLKLQFEALKSQLSPHYLFNSLNTISSLIYKDPYMAEDFIRRLASTYQYILDNNQRRYVTLQEEIEFVKSYNYLLKVRFENNLHLDINLPPNIMQSKMPPLTLQMLVENAVKHNVISKDQPLSIYISAIDNTDIKVTNTKTKVPAHINSFKVGLENIRKRYSYFTDKNIKVEDGSKFTVKLPVIKSEFSKTA</sequence>
<name>A0A937FYM2_9BACT</name>
<protein>
    <submittedName>
        <fullName evidence="3">Histidine kinase</fullName>
    </submittedName>
</protein>
<feature type="domain" description="Signal transduction histidine kinase internal region" evidence="2">
    <location>
        <begin position="175"/>
        <end position="253"/>
    </location>
</feature>
<evidence type="ECO:0000313" key="4">
    <source>
        <dbReference type="Proteomes" id="UP000614216"/>
    </source>
</evidence>
<feature type="transmembrane region" description="Helical" evidence="1">
    <location>
        <begin position="48"/>
        <end position="67"/>
    </location>
</feature>
<dbReference type="PANTHER" id="PTHR34220">
    <property type="entry name" value="SENSOR HISTIDINE KINASE YPDA"/>
    <property type="match status" value="1"/>
</dbReference>
<evidence type="ECO:0000313" key="3">
    <source>
        <dbReference type="EMBL" id="MBL6445331.1"/>
    </source>
</evidence>
<reference evidence="3" key="1">
    <citation type="submission" date="2021-01" db="EMBL/GenBank/DDBJ databases">
        <title>Fulvivirga kasyanovii gen. nov., sp nov., a novel member of the phylum Bacteroidetes isolated from seawater in a mussel farm.</title>
        <authorList>
            <person name="Zhao L.-H."/>
            <person name="Wang Z.-J."/>
        </authorList>
    </citation>
    <scope>NUCLEOTIDE SEQUENCE</scope>
    <source>
        <strain evidence="3">29W222</strain>
    </source>
</reference>
<organism evidence="3 4">
    <name type="scientific">Fulvivirga marina</name>
    <dbReference type="NCBI Taxonomy" id="2494733"/>
    <lineage>
        <taxon>Bacteria</taxon>
        <taxon>Pseudomonadati</taxon>
        <taxon>Bacteroidota</taxon>
        <taxon>Cytophagia</taxon>
        <taxon>Cytophagales</taxon>
        <taxon>Fulvivirgaceae</taxon>
        <taxon>Fulvivirga</taxon>
    </lineage>
</organism>
<feature type="transmembrane region" description="Helical" evidence="1">
    <location>
        <begin position="130"/>
        <end position="151"/>
    </location>
</feature>
<dbReference type="PANTHER" id="PTHR34220:SF7">
    <property type="entry name" value="SENSOR HISTIDINE KINASE YPDA"/>
    <property type="match status" value="1"/>
</dbReference>
<dbReference type="GO" id="GO:0000155">
    <property type="term" value="F:phosphorelay sensor kinase activity"/>
    <property type="evidence" value="ECO:0007669"/>
    <property type="project" value="InterPro"/>
</dbReference>
<keyword evidence="4" id="KW-1185">Reference proteome</keyword>
<feature type="transmembrane region" description="Helical" evidence="1">
    <location>
        <begin position="16"/>
        <end position="36"/>
    </location>
</feature>
<dbReference type="InterPro" id="IPR010559">
    <property type="entry name" value="Sig_transdc_His_kin_internal"/>
</dbReference>
<accession>A0A937FYM2</accession>
<gene>
    <name evidence="3" type="ORF">JMN32_03365</name>
</gene>
<comment type="caution">
    <text evidence="3">The sequence shown here is derived from an EMBL/GenBank/DDBJ whole genome shotgun (WGS) entry which is preliminary data.</text>
</comment>
<keyword evidence="1" id="KW-1133">Transmembrane helix</keyword>
<dbReference type="EMBL" id="JAEUGD010000004">
    <property type="protein sequence ID" value="MBL6445331.1"/>
    <property type="molecule type" value="Genomic_DNA"/>
</dbReference>
<dbReference type="RefSeq" id="WP_202854864.1">
    <property type="nucleotide sequence ID" value="NZ_JAEUGD010000004.1"/>
</dbReference>
<dbReference type="Proteomes" id="UP000614216">
    <property type="component" value="Unassembled WGS sequence"/>
</dbReference>
<keyword evidence="1" id="KW-0812">Transmembrane</keyword>
<feature type="transmembrane region" description="Helical" evidence="1">
    <location>
        <begin position="87"/>
        <end position="110"/>
    </location>
</feature>